<evidence type="ECO:0000256" key="5">
    <source>
        <dbReference type="ARBA" id="ARBA00004555"/>
    </source>
</evidence>
<dbReference type="Proteomes" id="UP000694620">
    <property type="component" value="Chromosome 5"/>
</dbReference>
<dbReference type="GO" id="GO:0016787">
    <property type="term" value="F:hydrolase activity"/>
    <property type="evidence" value="ECO:0007669"/>
    <property type="project" value="UniProtKB-KW"/>
</dbReference>
<evidence type="ECO:0000256" key="9">
    <source>
        <dbReference type="ARBA" id="ARBA00022553"/>
    </source>
</evidence>
<keyword evidence="16" id="KW-0333">Golgi apparatus</keyword>
<keyword evidence="19" id="KW-0804">Transcription</keyword>
<evidence type="ECO:0000256" key="13">
    <source>
        <dbReference type="ARBA" id="ARBA00022843"/>
    </source>
</evidence>
<accession>A0A8C4X365</accession>
<comment type="subcellular location">
    <subcellularLocation>
        <location evidence="4">Cytoplasm</location>
    </subcellularLocation>
    <subcellularLocation>
        <location evidence="3">Endomembrane system</location>
    </subcellularLocation>
    <subcellularLocation>
        <location evidence="2">Endoplasmic reticulum</location>
    </subcellularLocation>
    <subcellularLocation>
        <location evidence="5">Golgi apparatus</location>
    </subcellularLocation>
    <subcellularLocation>
        <location evidence="1">Nucleus</location>
    </subcellularLocation>
    <subcellularLocation>
        <location evidence="6">Secreted</location>
    </subcellularLocation>
</comment>
<dbReference type="Pfam" id="PF14484">
    <property type="entry name" value="FISNA"/>
    <property type="match status" value="1"/>
</dbReference>
<evidence type="ECO:0000256" key="17">
    <source>
        <dbReference type="ARBA" id="ARBA00023136"/>
    </source>
</evidence>
<evidence type="ECO:0000256" key="7">
    <source>
        <dbReference type="ARBA" id="ARBA00022490"/>
    </source>
</evidence>
<evidence type="ECO:0000256" key="21">
    <source>
        <dbReference type="ARBA" id="ARBA00023242"/>
    </source>
</evidence>
<dbReference type="InterPro" id="IPR004020">
    <property type="entry name" value="DAPIN"/>
</dbReference>
<evidence type="ECO:0000256" key="1">
    <source>
        <dbReference type="ARBA" id="ARBA00004123"/>
    </source>
</evidence>
<evidence type="ECO:0000256" key="4">
    <source>
        <dbReference type="ARBA" id="ARBA00004496"/>
    </source>
</evidence>
<keyword evidence="8" id="KW-0964">Secreted</keyword>
<evidence type="ECO:0000256" key="12">
    <source>
        <dbReference type="ARBA" id="ARBA00022824"/>
    </source>
</evidence>
<dbReference type="InterPro" id="IPR007111">
    <property type="entry name" value="NACHT_NTPase"/>
</dbReference>
<evidence type="ECO:0000256" key="22">
    <source>
        <dbReference type="ARBA" id="ARBA00023288"/>
    </source>
</evidence>
<dbReference type="InterPro" id="IPR041267">
    <property type="entry name" value="NLRP_HD2"/>
</dbReference>
<dbReference type="Pfam" id="PF05729">
    <property type="entry name" value="NACHT"/>
    <property type="match status" value="1"/>
</dbReference>
<dbReference type="GeneTree" id="ENSGT00940000159520"/>
<evidence type="ECO:0000256" key="18">
    <source>
        <dbReference type="ARBA" id="ARBA00023139"/>
    </source>
</evidence>
<evidence type="ECO:0000256" key="6">
    <source>
        <dbReference type="ARBA" id="ARBA00004613"/>
    </source>
</evidence>
<name>A0A8C4X365_ERPCA</name>
<keyword evidence="21" id="KW-0539">Nucleus</keyword>
<dbReference type="Pfam" id="PF02758">
    <property type="entry name" value="PYRIN"/>
    <property type="match status" value="1"/>
</dbReference>
<keyword evidence="26" id="KW-1185">Reference proteome</keyword>
<dbReference type="SUPFAM" id="SSF52047">
    <property type="entry name" value="RNI-like"/>
    <property type="match status" value="1"/>
</dbReference>
<dbReference type="InterPro" id="IPR011029">
    <property type="entry name" value="DEATH-like_dom_sf"/>
</dbReference>
<evidence type="ECO:0000256" key="8">
    <source>
        <dbReference type="ARBA" id="ARBA00022525"/>
    </source>
</evidence>
<dbReference type="Gene3D" id="3.40.50.300">
    <property type="entry name" value="P-loop containing nucleotide triphosphate hydrolases"/>
    <property type="match status" value="1"/>
</dbReference>
<keyword evidence="11" id="KW-0677">Repeat</keyword>
<evidence type="ECO:0000256" key="14">
    <source>
        <dbReference type="ARBA" id="ARBA00022859"/>
    </source>
</evidence>
<feature type="domain" description="Pyrin" evidence="23">
    <location>
        <begin position="1"/>
        <end position="95"/>
    </location>
</feature>
<protein>
    <submittedName>
        <fullName evidence="25">Uncharacterized LOC114651555</fullName>
    </submittedName>
</protein>
<evidence type="ECO:0000256" key="20">
    <source>
        <dbReference type="ARBA" id="ARBA00023198"/>
    </source>
</evidence>
<keyword evidence="12" id="KW-0256">Endoplasmic reticulum</keyword>
<evidence type="ECO:0000256" key="2">
    <source>
        <dbReference type="ARBA" id="ARBA00004240"/>
    </source>
</evidence>
<dbReference type="GO" id="GO:0005783">
    <property type="term" value="C:endoplasmic reticulum"/>
    <property type="evidence" value="ECO:0007669"/>
    <property type="project" value="UniProtKB-SubCell"/>
</dbReference>
<evidence type="ECO:0000259" key="23">
    <source>
        <dbReference type="PROSITE" id="PS50824"/>
    </source>
</evidence>
<reference evidence="25" key="2">
    <citation type="submission" date="2025-08" db="UniProtKB">
        <authorList>
            <consortium name="Ensembl"/>
        </authorList>
    </citation>
    <scope>IDENTIFICATION</scope>
</reference>
<proteinExistence type="predicted"/>
<keyword evidence="15" id="KW-0805">Transcription regulation</keyword>
<dbReference type="SMART" id="SM01289">
    <property type="entry name" value="PYRIN"/>
    <property type="match status" value="1"/>
</dbReference>
<keyword evidence="10" id="KW-0399">Innate immunity</keyword>
<keyword evidence="13" id="KW-0832">Ubl conjugation</keyword>
<dbReference type="InterPro" id="IPR029495">
    <property type="entry name" value="NACHT-assoc"/>
</dbReference>
<keyword evidence="9" id="KW-0597">Phosphoprotein</keyword>
<dbReference type="Gene3D" id="1.10.533.10">
    <property type="entry name" value="Death Domain, Fas"/>
    <property type="match status" value="1"/>
</dbReference>
<organism evidence="25 26">
    <name type="scientific">Erpetoichthys calabaricus</name>
    <name type="common">Rope fish</name>
    <name type="synonym">Calamoichthys calabaricus</name>
    <dbReference type="NCBI Taxonomy" id="27687"/>
    <lineage>
        <taxon>Eukaryota</taxon>
        <taxon>Metazoa</taxon>
        <taxon>Chordata</taxon>
        <taxon>Craniata</taxon>
        <taxon>Vertebrata</taxon>
        <taxon>Euteleostomi</taxon>
        <taxon>Actinopterygii</taxon>
        <taxon>Polypteriformes</taxon>
        <taxon>Polypteridae</taxon>
        <taxon>Erpetoichthys</taxon>
    </lineage>
</organism>
<keyword evidence="22" id="KW-0449">Lipoprotein</keyword>
<dbReference type="SUPFAM" id="SSF47986">
    <property type="entry name" value="DEATH domain"/>
    <property type="match status" value="1"/>
</dbReference>
<gene>
    <name evidence="25" type="primary">LOC114651555</name>
</gene>
<evidence type="ECO:0000256" key="3">
    <source>
        <dbReference type="ARBA" id="ARBA00004308"/>
    </source>
</evidence>
<keyword evidence="14" id="KW-0391">Immunity</keyword>
<evidence type="ECO:0000256" key="19">
    <source>
        <dbReference type="ARBA" id="ARBA00023163"/>
    </source>
</evidence>
<evidence type="ECO:0000313" key="26">
    <source>
        <dbReference type="Proteomes" id="UP000694620"/>
    </source>
</evidence>
<feature type="domain" description="NACHT" evidence="24">
    <location>
        <begin position="194"/>
        <end position="388"/>
    </location>
</feature>
<evidence type="ECO:0000259" key="24">
    <source>
        <dbReference type="PROSITE" id="PS50837"/>
    </source>
</evidence>
<dbReference type="GO" id="GO:0061702">
    <property type="term" value="C:canonical inflammasome complex"/>
    <property type="evidence" value="ECO:0007669"/>
    <property type="project" value="UniProtKB-SubCell"/>
</dbReference>
<evidence type="ECO:0000256" key="10">
    <source>
        <dbReference type="ARBA" id="ARBA00022588"/>
    </source>
</evidence>
<evidence type="ECO:0000313" key="25">
    <source>
        <dbReference type="Ensembl" id="ENSECRP00000002093.1"/>
    </source>
</evidence>
<keyword evidence="18" id="KW-0564">Palmitate</keyword>
<evidence type="ECO:0000256" key="16">
    <source>
        <dbReference type="ARBA" id="ARBA00023034"/>
    </source>
</evidence>
<dbReference type="InterPro" id="IPR027417">
    <property type="entry name" value="P-loop_NTPase"/>
</dbReference>
<dbReference type="PROSITE" id="PS50824">
    <property type="entry name" value="DAPIN"/>
    <property type="match status" value="1"/>
</dbReference>
<keyword evidence="7" id="KW-0963">Cytoplasm</keyword>
<dbReference type="PANTHER" id="PTHR45690:SF19">
    <property type="entry name" value="NACHT, LRR AND PYD DOMAINS-CONTAINING PROTEIN 3"/>
    <property type="match status" value="1"/>
</dbReference>
<keyword evidence="17" id="KW-0472">Membrane</keyword>
<evidence type="ECO:0000256" key="11">
    <source>
        <dbReference type="ARBA" id="ARBA00022737"/>
    </source>
</evidence>
<evidence type="ECO:0000256" key="15">
    <source>
        <dbReference type="ARBA" id="ARBA00023015"/>
    </source>
</evidence>
<sequence>MDFLKKRLEKILKKLGNYPLKQFWNKLGSFERKHKCKHIPSSELERAEKSARPAVEIAQLMVGHYGVKAEDIALDVLNEIGRKDLAVKFKDNKEESSVYSKRKKTDYSKHYKEEIKDNLAKIREYNSLPGETVDFNAQYTKLILVNKHQQVEEKKMELEAKGKTHTHLMEKHRDSSINIEHLFSAIENEPKEPKTVVIQGPSGIGKSFTVHKIMLDWALGKLFHDRFSYVFHLCCRELRIWENNSLEDLIMQCSDTLKPAMQEIQSDPKSVLFIFDGFDELKLFPEDGESKDGINVATSEVIKLLKKNILREASLLITTRPTALHVLEKIVKIERCVEVVGFLEEEIKDYFIKSFQNEKEAISAFNIIEENKVVLSMCFVPIFCWIVCSIMKTGGQNSEQIMKNMKTDSQVMLHFINHLLKHHCMSSPSEKTEFLLKVNKLAFFGIREEKRVFTEKDLSMFSINTDNNETTFFSKLFFKADARRHVLYHFLHLTVQELFAAIYCVSHSSSEEIEQLLNDSLDTQNQSLIHVVRFIFGLSSVKSQEMIEGGCQITSNNLRIHLHNWFPKAVMSFRDNPPFLLQLLYCLYEIQDTQFTAYAMTVLSRLNFGRYTLNKIDCTVIKYCIEHTDSLEQLDLCSCNLGEKEIKILRKVIFKSQDIRISATNITIDAVEDFCRIISAQKMYNYLQVYVQKTERMYNFLLQANKSDAETSISVCDVSASCLIHLFKKIIPKYKPAYIQVSGEFDREAVDTFTTFLKCEDYTPKHLSIKTKHSNEDSAEWICNHLSSHYKFKCAKWELSRNHENWIILKYETGIYKPRPEEMWEECDNKEGHKFSVSGLSELSTLCICKMIIPKCKPSDIQLSGEIGEETVKSVIDILKVEKYTPKNLSFRLHSKNTSEASVKEVCCIEFTDNIMKKSVWQLSQNKEDDMILRYYGGSSQLSITFSGVCTYNLKNICKMVIPNFKPEVVELDGEQSEQIVAFIMEIMGNTDFTLKHLRIKNSNLSHESAERIWNILAEEIKMKHVNWELKSGKHESGFFMKYNIDQSESSFSVDNINEVKISNICKIIIAKFTPINIELSGELGEHTIKSAIEILYSEGYATEHLRIRSKTLTEASAENICVILPVDNKIKIMKWEINKGGKTYFELELKNAISESRFSVSGFSETVMTGICKIIVPKYKPSEINISGEFGQKSIKSVTEILKNTDFVPQHLSIRGFSLSDTSAEDICSLLFLGTEGKNMSWKFSPLEESDYRSCHAETWSTLKSKVNGCETSFSFCQKSECNVINICKRIIPKYKPSEIILTGEFDEDILKSIITVFKDEDYNPDYLRLLIWELPETSAKYICTILTTEITLRNNSWELMCFHTLDFTYDDVIFKPTVTLKYEAGVAESRLSLSGLNELNMINLCKIIVPKNKPADFSLSGEFGEETMKSFFEILKNEDYTPKNVRLQIRNLTEESVENIYKFLHTDIKMKYVSWKFFEDYTEYDDELSDEHNQIILKYEAESSETSLSVISMYSPEVMDKCHNKIIKYRPQNIILSGALGEKTLNDFFQILKNENHVPKYLSIGCRILNNATLQNMCTFLTSDSEMKTMSWELFHRFGDEEDFDKKNWISLKQEDHGSSIRLLLSDISEYILLGISKVIIPTYKPTEIYLSGMLGEESIIDFIDMLKNQDYIPKCLRIKTDSLTAASTGNICASLSAYKEMKSPKCPRPEAKDGKH</sequence>
<keyword evidence="20" id="KW-0395">Inflammatory response</keyword>
<dbReference type="PROSITE" id="PS50837">
    <property type="entry name" value="NACHT"/>
    <property type="match status" value="1"/>
</dbReference>
<dbReference type="PANTHER" id="PTHR45690">
    <property type="entry name" value="NACHT, LRR AND PYD DOMAINS-CONTAINING PROTEIN 12"/>
    <property type="match status" value="1"/>
</dbReference>
<reference evidence="25" key="3">
    <citation type="submission" date="2025-09" db="UniProtKB">
        <authorList>
            <consortium name="Ensembl"/>
        </authorList>
    </citation>
    <scope>IDENTIFICATION</scope>
</reference>
<dbReference type="GO" id="GO:0005576">
    <property type="term" value="C:extracellular region"/>
    <property type="evidence" value="ECO:0007669"/>
    <property type="project" value="UniProtKB-SubCell"/>
</dbReference>
<dbReference type="InterPro" id="IPR050637">
    <property type="entry name" value="NLRP_innate_immun_reg"/>
</dbReference>
<reference evidence="25" key="1">
    <citation type="submission" date="2021-06" db="EMBL/GenBank/DDBJ databases">
        <authorList>
            <consortium name="Wellcome Sanger Institute Data Sharing"/>
        </authorList>
    </citation>
    <scope>NUCLEOTIDE SEQUENCE [LARGE SCALE GENOMIC DNA]</scope>
</reference>
<dbReference type="Pfam" id="PF17776">
    <property type="entry name" value="NLRC4_HD2"/>
    <property type="match status" value="1"/>
</dbReference>
<dbReference type="SUPFAM" id="SSF52540">
    <property type="entry name" value="P-loop containing nucleoside triphosphate hydrolases"/>
    <property type="match status" value="1"/>
</dbReference>
<dbReference type="Ensembl" id="ENSECRT00000002121.1">
    <property type="protein sequence ID" value="ENSECRP00000002093.1"/>
    <property type="gene ID" value="ENSECRG00000001442.1"/>
</dbReference>